<keyword evidence="1" id="KW-1133">Transmembrane helix</keyword>
<organism evidence="3 4">
    <name type="scientific">Georgenia ruanii</name>
    <dbReference type="NCBI Taxonomy" id="348442"/>
    <lineage>
        <taxon>Bacteria</taxon>
        <taxon>Bacillati</taxon>
        <taxon>Actinomycetota</taxon>
        <taxon>Actinomycetes</taxon>
        <taxon>Micrococcales</taxon>
        <taxon>Bogoriellaceae</taxon>
        <taxon>Georgenia</taxon>
    </lineage>
</organism>
<evidence type="ECO:0000313" key="4">
    <source>
        <dbReference type="Proteomes" id="UP000429644"/>
    </source>
</evidence>
<protein>
    <submittedName>
        <fullName evidence="3">CPBP family intramembrane metalloprotease</fullName>
    </submittedName>
</protein>
<evidence type="ECO:0000259" key="2">
    <source>
        <dbReference type="Pfam" id="PF02517"/>
    </source>
</evidence>
<keyword evidence="3" id="KW-0378">Hydrolase</keyword>
<keyword evidence="1" id="KW-0812">Transmembrane</keyword>
<dbReference type="GO" id="GO:0080120">
    <property type="term" value="P:CAAX-box protein maturation"/>
    <property type="evidence" value="ECO:0007669"/>
    <property type="project" value="UniProtKB-ARBA"/>
</dbReference>
<comment type="caution">
    <text evidence="3">The sequence shown here is derived from an EMBL/GenBank/DDBJ whole genome shotgun (WGS) entry which is preliminary data.</text>
</comment>
<keyword evidence="4" id="KW-1185">Reference proteome</keyword>
<evidence type="ECO:0000256" key="1">
    <source>
        <dbReference type="SAM" id="Phobius"/>
    </source>
</evidence>
<dbReference type="OrthoDB" id="193898at2"/>
<gene>
    <name evidence="3" type="ORF">GB882_06615</name>
</gene>
<dbReference type="AlphaFoldDB" id="A0A7J9UUP6"/>
<keyword evidence="1" id="KW-0472">Membrane</keyword>
<dbReference type="PANTHER" id="PTHR39430">
    <property type="entry name" value="MEMBRANE-ASSOCIATED PROTEASE-RELATED"/>
    <property type="match status" value="1"/>
</dbReference>
<dbReference type="RefSeq" id="WP_152230983.1">
    <property type="nucleotide sequence ID" value="NZ_BAAAOT010000013.1"/>
</dbReference>
<feature type="transmembrane region" description="Helical" evidence="1">
    <location>
        <begin position="66"/>
        <end position="90"/>
    </location>
</feature>
<dbReference type="Proteomes" id="UP000429644">
    <property type="component" value="Unassembled WGS sequence"/>
</dbReference>
<sequence length="271" mass="28492">MHRLILFAALAVSQWAPWILTGLVGGPVPAVTGVAAFAAVLWWAIRRTPPQIRPTWGLSSARPAGPLLLTGLAVGALVYLAVFSIRWWGGGGLVVEVHGDEVWLVLATGLLVAGYQAFSEEVVFRGAVFTLLVPDAPVRSAIAVSTALFVLFHAPRWRELMAGPYALHLLLAGLAFAVAYVRTGSLWFGMGLHAGWNAGAYLLREGDPALLRLAGSLPEGWDGWSSWVGVAGNALLLLVVLALPGGRVGPGRAGLGPALAPRRRAPVTGEP</sequence>
<dbReference type="PANTHER" id="PTHR39430:SF1">
    <property type="entry name" value="PROTEASE"/>
    <property type="match status" value="1"/>
</dbReference>
<dbReference type="GO" id="GO:0004175">
    <property type="term" value="F:endopeptidase activity"/>
    <property type="evidence" value="ECO:0007669"/>
    <property type="project" value="UniProtKB-ARBA"/>
</dbReference>
<feature type="transmembrane region" description="Helical" evidence="1">
    <location>
        <begin position="224"/>
        <end position="243"/>
    </location>
</feature>
<dbReference type="Pfam" id="PF02517">
    <property type="entry name" value="Rce1-like"/>
    <property type="match status" value="1"/>
</dbReference>
<keyword evidence="3" id="KW-0645">Protease</keyword>
<reference evidence="3 4" key="1">
    <citation type="submission" date="2019-10" db="EMBL/GenBank/DDBJ databases">
        <title>Georgenia wutianyii sp. nov. and Georgenia yuyongxinii sp. nov. isolated from plateau pika (Ochotona curzoniae) in the Qinghai-Tibet plateau of China.</title>
        <authorList>
            <person name="Tian Z."/>
        </authorList>
    </citation>
    <scope>NUCLEOTIDE SEQUENCE [LARGE SCALE GENOMIC DNA]</scope>
    <source>
        <strain evidence="3 4">JCM 15130</strain>
    </source>
</reference>
<proteinExistence type="predicted"/>
<dbReference type="InterPro" id="IPR003675">
    <property type="entry name" value="Rce1/LyrA-like_dom"/>
</dbReference>
<dbReference type="GO" id="GO:0008237">
    <property type="term" value="F:metallopeptidase activity"/>
    <property type="evidence" value="ECO:0007669"/>
    <property type="project" value="UniProtKB-KW"/>
</dbReference>
<dbReference type="GO" id="GO:0006508">
    <property type="term" value="P:proteolysis"/>
    <property type="evidence" value="ECO:0007669"/>
    <property type="project" value="UniProtKB-KW"/>
</dbReference>
<feature type="domain" description="CAAX prenyl protease 2/Lysostaphin resistance protein A-like" evidence="2">
    <location>
        <begin position="105"/>
        <end position="198"/>
    </location>
</feature>
<evidence type="ECO:0000313" key="3">
    <source>
        <dbReference type="EMBL" id="MPV88336.1"/>
    </source>
</evidence>
<feature type="transmembrane region" description="Helical" evidence="1">
    <location>
        <begin position="160"/>
        <end position="179"/>
    </location>
</feature>
<feature type="transmembrane region" description="Helical" evidence="1">
    <location>
        <begin position="23"/>
        <end position="45"/>
    </location>
</feature>
<feature type="transmembrane region" description="Helical" evidence="1">
    <location>
        <begin position="102"/>
        <end position="124"/>
    </location>
</feature>
<accession>A0A7J9UUP6</accession>
<dbReference type="EMBL" id="WHPD01001443">
    <property type="protein sequence ID" value="MPV88336.1"/>
    <property type="molecule type" value="Genomic_DNA"/>
</dbReference>
<name>A0A7J9UUP6_9MICO</name>
<keyword evidence="3" id="KW-0482">Metalloprotease</keyword>